<reference evidence="2" key="1">
    <citation type="journal article" date="2022" name="Mol. Ecol. Resour.">
        <title>The genomes of chicory, endive, great burdock and yacon provide insights into Asteraceae palaeo-polyploidization history and plant inulin production.</title>
        <authorList>
            <person name="Fan W."/>
            <person name="Wang S."/>
            <person name="Wang H."/>
            <person name="Wang A."/>
            <person name="Jiang F."/>
            <person name="Liu H."/>
            <person name="Zhao H."/>
            <person name="Xu D."/>
            <person name="Zhang Y."/>
        </authorList>
    </citation>
    <scope>NUCLEOTIDE SEQUENCE [LARGE SCALE GENOMIC DNA]</scope>
    <source>
        <strain evidence="2">cv. Yunnan</strain>
    </source>
</reference>
<name>A0ACB9I1S7_9ASTR</name>
<dbReference type="Proteomes" id="UP001056120">
    <property type="component" value="Linkage Group LG10"/>
</dbReference>
<gene>
    <name evidence="1" type="ORF">L1987_29618</name>
</gene>
<evidence type="ECO:0000313" key="2">
    <source>
        <dbReference type="Proteomes" id="UP001056120"/>
    </source>
</evidence>
<proteinExistence type="predicted"/>
<accession>A0ACB9I1S7</accession>
<evidence type="ECO:0000313" key="1">
    <source>
        <dbReference type="EMBL" id="KAI3801511.1"/>
    </source>
</evidence>
<reference evidence="1 2" key="2">
    <citation type="journal article" date="2022" name="Mol. Ecol. Resour.">
        <title>The genomes of chicory, endive, great burdock and yacon provide insights into Asteraceae paleo-polyploidization history and plant inulin production.</title>
        <authorList>
            <person name="Fan W."/>
            <person name="Wang S."/>
            <person name="Wang H."/>
            <person name="Wang A."/>
            <person name="Jiang F."/>
            <person name="Liu H."/>
            <person name="Zhao H."/>
            <person name="Xu D."/>
            <person name="Zhang Y."/>
        </authorList>
    </citation>
    <scope>NUCLEOTIDE SEQUENCE [LARGE SCALE GENOMIC DNA]</scope>
    <source>
        <strain evidence="2">cv. Yunnan</strain>
        <tissue evidence="1">Leaves</tissue>
    </source>
</reference>
<keyword evidence="2" id="KW-1185">Reference proteome</keyword>
<sequence length="593" mass="69427">MLINGIGNSHPGASCNNSTSLFALLIKTRFTNIPFSPTNQSFPPLQRFVKVHIRLRVNVSCWMSHAKFEEYRHKYHNELREGCFKESFFVKCPFCPDSRDYSYSDLIIHAKRIVRKSIKASFDEKAKHMGLIDYLETDFHAKIKWSDLASVNTTPKQNADEELTVWPWMAVVANVPVEYKNDGGNKLKDDWVKEGYNPVEVHLLLNSHDNSGLAVVEFGKTWDGFFHVMTLMKSFEVNKHGRKDWFDEETCKDDRLYAWIATDEDYNSHGFVGDYLKKSGDLKTVTDVQKEDESVVLGLKTMIEEIDKRSEEMNSKITKKDVQLKTAMEQKEGLIENFNKDMEMIQNKEKVQLKMITTEHERTKWRLEDREKGLRAREALNEIEKRKLDDEKRQILSILEQKKADEGVLKLVEDQKREKEKLHQKIIELQKKLDEKQGLELTIKLMKGALEAMKHMIDEQRLVAKNKMKSIQNDLKEKEEELEYLESLNQTLIVQERKSNDEYVEGHKELISEFLDEEDEKILSLKNECEKDVFDAVVTALNEINAYCPGGRYPVSELWNNKENRRATLKEGVQFLLRNWKTKRKLHPHDNFS</sequence>
<protein>
    <submittedName>
        <fullName evidence="1">Uncharacterized protein</fullName>
    </submittedName>
</protein>
<organism evidence="1 2">
    <name type="scientific">Smallanthus sonchifolius</name>
    <dbReference type="NCBI Taxonomy" id="185202"/>
    <lineage>
        <taxon>Eukaryota</taxon>
        <taxon>Viridiplantae</taxon>
        <taxon>Streptophyta</taxon>
        <taxon>Embryophyta</taxon>
        <taxon>Tracheophyta</taxon>
        <taxon>Spermatophyta</taxon>
        <taxon>Magnoliopsida</taxon>
        <taxon>eudicotyledons</taxon>
        <taxon>Gunneridae</taxon>
        <taxon>Pentapetalae</taxon>
        <taxon>asterids</taxon>
        <taxon>campanulids</taxon>
        <taxon>Asterales</taxon>
        <taxon>Asteraceae</taxon>
        <taxon>Asteroideae</taxon>
        <taxon>Heliantheae alliance</taxon>
        <taxon>Millerieae</taxon>
        <taxon>Smallanthus</taxon>
    </lineage>
</organism>
<dbReference type="EMBL" id="CM042027">
    <property type="protein sequence ID" value="KAI3801511.1"/>
    <property type="molecule type" value="Genomic_DNA"/>
</dbReference>
<comment type="caution">
    <text evidence="1">The sequence shown here is derived from an EMBL/GenBank/DDBJ whole genome shotgun (WGS) entry which is preliminary data.</text>
</comment>